<feature type="signal peptide" evidence="5">
    <location>
        <begin position="1"/>
        <end position="33"/>
    </location>
</feature>
<evidence type="ECO:0000256" key="1">
    <source>
        <dbReference type="ARBA" id="ARBA00005382"/>
    </source>
</evidence>
<dbReference type="RefSeq" id="WP_382381857.1">
    <property type="nucleotide sequence ID" value="NZ_JBHMEZ010000003.1"/>
</dbReference>
<gene>
    <name evidence="7" type="ORF">ACFFVB_06245</name>
</gene>
<feature type="chain" id="PRO_5045651282" description="Glycosyl hydrolase family 30 TIM-barrel domain-containing protein" evidence="5">
    <location>
        <begin position="34"/>
        <end position="478"/>
    </location>
</feature>
<keyword evidence="3 4" id="KW-0378">Hydrolase</keyword>
<comment type="similarity">
    <text evidence="1 4">Belongs to the glycosyl hydrolase 30 family.</text>
</comment>
<organism evidence="7 8">
    <name type="scientific">Formosa undariae</name>
    <dbReference type="NCBI Taxonomy" id="1325436"/>
    <lineage>
        <taxon>Bacteria</taxon>
        <taxon>Pseudomonadati</taxon>
        <taxon>Bacteroidota</taxon>
        <taxon>Flavobacteriia</taxon>
        <taxon>Flavobacteriales</taxon>
        <taxon>Flavobacteriaceae</taxon>
        <taxon>Formosa</taxon>
    </lineage>
</organism>
<evidence type="ECO:0000256" key="4">
    <source>
        <dbReference type="RuleBase" id="RU361188"/>
    </source>
</evidence>
<reference evidence="7 8" key="1">
    <citation type="submission" date="2024-09" db="EMBL/GenBank/DDBJ databases">
        <authorList>
            <person name="Sun Q."/>
            <person name="Mori K."/>
        </authorList>
    </citation>
    <scope>NUCLEOTIDE SEQUENCE [LARGE SCALE GENOMIC DNA]</scope>
    <source>
        <strain evidence="7 8">CECT 8286</strain>
    </source>
</reference>
<evidence type="ECO:0000256" key="3">
    <source>
        <dbReference type="ARBA" id="ARBA00022801"/>
    </source>
</evidence>
<keyword evidence="4" id="KW-0326">Glycosidase</keyword>
<evidence type="ECO:0000256" key="2">
    <source>
        <dbReference type="ARBA" id="ARBA00022729"/>
    </source>
</evidence>
<dbReference type="PRINTS" id="PR00843">
    <property type="entry name" value="GLHYDRLASE30"/>
</dbReference>
<dbReference type="InterPro" id="IPR033453">
    <property type="entry name" value="Glyco_hydro_30_TIM-barrel"/>
</dbReference>
<dbReference type="Gene3D" id="2.60.40.1180">
    <property type="entry name" value="Golgi alpha-mannosidase II"/>
    <property type="match status" value="1"/>
</dbReference>
<evidence type="ECO:0000313" key="7">
    <source>
        <dbReference type="EMBL" id="MFB9052677.1"/>
    </source>
</evidence>
<comment type="caution">
    <text evidence="7">The sequence shown here is derived from an EMBL/GenBank/DDBJ whole genome shotgun (WGS) entry which is preliminary data.</text>
</comment>
<dbReference type="PANTHER" id="PTHR11069:SF23">
    <property type="entry name" value="LYSOSOMAL ACID GLUCOSYLCERAMIDASE"/>
    <property type="match status" value="1"/>
</dbReference>
<dbReference type="SUPFAM" id="SSF51445">
    <property type="entry name" value="(Trans)glycosidases"/>
    <property type="match status" value="1"/>
</dbReference>
<keyword evidence="2 5" id="KW-0732">Signal</keyword>
<protein>
    <recommendedName>
        <fullName evidence="6">Glycosyl hydrolase family 30 TIM-barrel domain-containing protein</fullName>
    </recommendedName>
</protein>
<evidence type="ECO:0000259" key="6">
    <source>
        <dbReference type="Pfam" id="PF02055"/>
    </source>
</evidence>
<proteinExistence type="inferred from homology"/>
<dbReference type="InterPro" id="IPR001139">
    <property type="entry name" value="Glyco_hydro_30"/>
</dbReference>
<dbReference type="InterPro" id="IPR017853">
    <property type="entry name" value="GH"/>
</dbReference>
<dbReference type="EMBL" id="JBHMEZ010000003">
    <property type="protein sequence ID" value="MFB9052677.1"/>
    <property type="molecule type" value="Genomic_DNA"/>
</dbReference>
<dbReference type="Pfam" id="PF02055">
    <property type="entry name" value="Glyco_hydro_30"/>
    <property type="match status" value="1"/>
</dbReference>
<dbReference type="Proteomes" id="UP001589605">
    <property type="component" value="Unassembled WGS sequence"/>
</dbReference>
<sequence>MSKPIKNLNFSLAKVRIFGMAMLLACGTMVSYAQQTAEVYALKLSGELSNGKISVQNIVQKADVISNKDTHKIKLYPEIEFQTLDGVGGAFNEIGGEALMSLPSALKDEVMTNIFSIQHGAGFTFCRTAVGASDFGMNAYSYSETPKDYNMNHFSIKREETSVIPYIQMAYDKNPKLKVFASPWSPPAWMKYSGYMDRGDEFSDKNHLIDDPKIYNAYALYFSKYIQAYAEKGITIDRLIIQNENDISTKYPSCVMPVSQMSNFTKNYLRPQFNSEGIKTEIWAGTFRTAGQIDAVELAANTNNRTLFDGIGIQYTYPKYIEQIHALYPEGQIMHTEGKCYDGKNTWEQASKRLKEVADYINGGSPNFCYWNMILNETTESGWGWKQNALINIDRKGEKITYNPDFAVMAFMSKYLKEGAKRIANFSREDLISVTFNGKIYVLIQNDKEAHQTYEYQVGNEEGHVVEIPGHSMAVIVI</sequence>
<evidence type="ECO:0000256" key="5">
    <source>
        <dbReference type="SAM" id="SignalP"/>
    </source>
</evidence>
<keyword evidence="8" id="KW-1185">Reference proteome</keyword>
<accession>A0ABV5EZT2</accession>
<name>A0ABV5EZT2_9FLAO</name>
<dbReference type="PANTHER" id="PTHR11069">
    <property type="entry name" value="GLUCOSYLCERAMIDASE"/>
    <property type="match status" value="1"/>
</dbReference>
<dbReference type="Gene3D" id="3.20.20.80">
    <property type="entry name" value="Glycosidases"/>
    <property type="match status" value="1"/>
</dbReference>
<evidence type="ECO:0000313" key="8">
    <source>
        <dbReference type="Proteomes" id="UP001589605"/>
    </source>
</evidence>
<dbReference type="InterPro" id="IPR013780">
    <property type="entry name" value="Glyco_hydro_b"/>
</dbReference>
<feature type="domain" description="Glycosyl hydrolase family 30 TIM-barrel" evidence="6">
    <location>
        <begin position="85"/>
        <end position="379"/>
    </location>
</feature>